<comment type="caution">
    <text evidence="2">The sequence shown here is derived from an EMBL/GenBank/DDBJ whole genome shotgun (WGS) entry which is preliminary data.</text>
</comment>
<dbReference type="NCBIfam" id="NF002805">
    <property type="entry name" value="PRK02947.1"/>
    <property type="match status" value="1"/>
</dbReference>
<name>A0A7J2U1H6_9CREN</name>
<dbReference type="InterPro" id="IPR035472">
    <property type="entry name" value="RpiR-like_SIS"/>
</dbReference>
<dbReference type="SUPFAM" id="SSF53697">
    <property type="entry name" value="SIS domain"/>
    <property type="match status" value="1"/>
</dbReference>
<dbReference type="GO" id="GO:1901135">
    <property type="term" value="P:carbohydrate derivative metabolic process"/>
    <property type="evidence" value="ECO:0007669"/>
    <property type="project" value="InterPro"/>
</dbReference>
<dbReference type="PROSITE" id="PS51464">
    <property type="entry name" value="SIS"/>
    <property type="match status" value="1"/>
</dbReference>
<dbReference type="InterPro" id="IPR001347">
    <property type="entry name" value="SIS_dom"/>
</dbReference>
<dbReference type="PANTHER" id="PTHR30390">
    <property type="entry name" value="SEDOHEPTULOSE 7-PHOSPHATE ISOMERASE / DNAA INITIATOR-ASSOCIATING FACTOR FOR REPLICATION INITIATION"/>
    <property type="match status" value="1"/>
</dbReference>
<dbReference type="CDD" id="cd05013">
    <property type="entry name" value="SIS_RpiR"/>
    <property type="match status" value="1"/>
</dbReference>
<dbReference type="PANTHER" id="PTHR30390:SF7">
    <property type="entry name" value="PHOSPHOHEPTOSE ISOMERASE"/>
    <property type="match status" value="1"/>
</dbReference>
<dbReference type="Gene3D" id="3.40.50.10490">
    <property type="entry name" value="Glucose-6-phosphate isomerase like protein, domain 1"/>
    <property type="match status" value="1"/>
</dbReference>
<feature type="domain" description="SIS" evidence="1">
    <location>
        <begin position="35"/>
        <end position="218"/>
    </location>
</feature>
<accession>A0A7J2U1H6</accession>
<reference evidence="2" key="1">
    <citation type="journal article" date="2020" name="mSystems">
        <title>Genome- and Community-Level Interaction Insights into Carbon Utilization and Element Cycling Functions of Hydrothermarchaeota in Hydrothermal Sediment.</title>
        <authorList>
            <person name="Zhou Z."/>
            <person name="Liu Y."/>
            <person name="Xu W."/>
            <person name="Pan J."/>
            <person name="Luo Z.H."/>
            <person name="Li M."/>
        </authorList>
    </citation>
    <scope>NUCLEOTIDE SEQUENCE [LARGE SCALE GENOMIC DNA]</scope>
    <source>
        <strain evidence="2">SpSt-125</strain>
    </source>
</reference>
<evidence type="ECO:0000313" key="2">
    <source>
        <dbReference type="EMBL" id="HEM66624.1"/>
    </source>
</evidence>
<proteinExistence type="predicted"/>
<dbReference type="Pfam" id="PF13580">
    <property type="entry name" value="SIS_2"/>
    <property type="match status" value="1"/>
</dbReference>
<sequence length="247" mass="27263">MNIKSYEMFFNSVTNLLHNILKEESANIEKASDLMAQALLNNGFIYIFGTGHSMMMALEMFYRAGGLVRVYPVLDISLSGFSGAIKSTYLERISGYAEALLETIQPKQGSTIIIVSNSGKNAAPVEMAVNAKKYGLSVIGVTSLNYSKRIPPENPLGKKLYEVADVVIDNKVPEGDAIYDIPQLGMKIAPVSTIINIFILQLLNIRTVEKLIEKGVKPEIWMSANIPGGVEKNREYVTRYLAIIKPL</sequence>
<protein>
    <submittedName>
        <fullName evidence="2">Sugar isomerase domain-containing protein</fullName>
    </submittedName>
</protein>
<evidence type="ECO:0000259" key="1">
    <source>
        <dbReference type="PROSITE" id="PS51464"/>
    </source>
</evidence>
<keyword evidence="2" id="KW-0413">Isomerase</keyword>
<dbReference type="InterPro" id="IPR046348">
    <property type="entry name" value="SIS_dom_sf"/>
</dbReference>
<dbReference type="AlphaFoldDB" id="A0A7J2U1H6"/>
<dbReference type="EMBL" id="DSEU01000023">
    <property type="protein sequence ID" value="HEM66624.1"/>
    <property type="molecule type" value="Genomic_DNA"/>
</dbReference>
<dbReference type="GO" id="GO:0016853">
    <property type="term" value="F:isomerase activity"/>
    <property type="evidence" value="ECO:0007669"/>
    <property type="project" value="UniProtKB-KW"/>
</dbReference>
<gene>
    <name evidence="2" type="ORF">ENO26_03495</name>
</gene>
<dbReference type="GO" id="GO:0097367">
    <property type="term" value="F:carbohydrate derivative binding"/>
    <property type="evidence" value="ECO:0007669"/>
    <property type="project" value="InterPro"/>
</dbReference>
<dbReference type="InterPro" id="IPR050099">
    <property type="entry name" value="SIS_GmhA/DiaA_subfam"/>
</dbReference>
<organism evidence="2">
    <name type="scientific">Ignisphaera aggregans</name>
    <dbReference type="NCBI Taxonomy" id="334771"/>
    <lineage>
        <taxon>Archaea</taxon>
        <taxon>Thermoproteota</taxon>
        <taxon>Thermoprotei</taxon>
        <taxon>Desulfurococcales</taxon>
        <taxon>Desulfurococcaceae</taxon>
        <taxon>Ignisphaera</taxon>
    </lineage>
</organism>